<protein>
    <submittedName>
        <fullName evidence="1">Uncharacterized protein</fullName>
    </submittedName>
</protein>
<reference evidence="1 2" key="1">
    <citation type="submission" date="2024-03" db="EMBL/GenBank/DDBJ databases">
        <title>A high-quality draft genome sequence of Diaporthe vaccinii, a causative agent of upright dieback and viscid rot disease in cranberry plants.</title>
        <authorList>
            <person name="Sarrasin M."/>
            <person name="Lang B.F."/>
            <person name="Burger G."/>
        </authorList>
    </citation>
    <scope>NUCLEOTIDE SEQUENCE [LARGE SCALE GENOMIC DNA]</scope>
    <source>
        <strain evidence="1 2">IS7</strain>
    </source>
</reference>
<name>A0ABR4E1C9_9PEZI</name>
<dbReference type="EMBL" id="JBAWTH010000120">
    <property type="protein sequence ID" value="KAL2276228.1"/>
    <property type="molecule type" value="Genomic_DNA"/>
</dbReference>
<keyword evidence="2" id="KW-1185">Reference proteome</keyword>
<evidence type="ECO:0000313" key="1">
    <source>
        <dbReference type="EMBL" id="KAL2276228.1"/>
    </source>
</evidence>
<dbReference type="Proteomes" id="UP001600888">
    <property type="component" value="Unassembled WGS sequence"/>
</dbReference>
<organism evidence="1 2">
    <name type="scientific">Diaporthe vaccinii</name>
    <dbReference type="NCBI Taxonomy" id="105482"/>
    <lineage>
        <taxon>Eukaryota</taxon>
        <taxon>Fungi</taxon>
        <taxon>Dikarya</taxon>
        <taxon>Ascomycota</taxon>
        <taxon>Pezizomycotina</taxon>
        <taxon>Sordariomycetes</taxon>
        <taxon>Sordariomycetidae</taxon>
        <taxon>Diaporthales</taxon>
        <taxon>Diaporthaceae</taxon>
        <taxon>Diaporthe</taxon>
        <taxon>Diaporthe eres species complex</taxon>
    </lineage>
</organism>
<evidence type="ECO:0000313" key="2">
    <source>
        <dbReference type="Proteomes" id="UP001600888"/>
    </source>
</evidence>
<sequence>MTGSDQRAENDIREKIGMIGSFPPPRRSNTKIDVMYNMMDVLSEKMEVLSKEKVIQAQKRMVLDEKMKTLSKEDTIQAEKRVVLNEKMEIMLKILDVVS</sequence>
<proteinExistence type="predicted"/>
<comment type="caution">
    <text evidence="1">The sequence shown here is derived from an EMBL/GenBank/DDBJ whole genome shotgun (WGS) entry which is preliminary data.</text>
</comment>
<gene>
    <name evidence="1" type="ORF">FJTKL_01277</name>
</gene>
<accession>A0ABR4E1C9</accession>